<dbReference type="InterPro" id="IPR011051">
    <property type="entry name" value="RmlC_Cupin_sf"/>
</dbReference>
<dbReference type="RefSeq" id="WP_056954674.1">
    <property type="nucleotide sequence ID" value="NZ_AZFK01000040.1"/>
</dbReference>
<feature type="binding site" evidence="8">
    <location>
        <position position="98"/>
    </location>
    <ligand>
        <name>Zn(2+)</name>
        <dbReference type="ChEBI" id="CHEBI:29105"/>
    </ligand>
</feature>
<keyword evidence="4 7" id="KW-0479">Metal-binding</keyword>
<dbReference type="PANTHER" id="PTHR42742">
    <property type="entry name" value="TRANSCRIPTIONAL REPRESSOR MPRA"/>
    <property type="match status" value="1"/>
</dbReference>
<feature type="binding site" evidence="8">
    <location>
        <position position="172"/>
    </location>
    <ligand>
        <name>Zn(2+)</name>
        <dbReference type="ChEBI" id="CHEBI:29105"/>
    </ligand>
</feature>
<evidence type="ECO:0000313" key="12">
    <source>
        <dbReference type="EMBL" id="KRL89885.1"/>
    </source>
</evidence>
<evidence type="ECO:0000259" key="11">
    <source>
        <dbReference type="Pfam" id="PF21621"/>
    </source>
</evidence>
<dbReference type="Pfam" id="PF20511">
    <property type="entry name" value="PMI_typeI_cat"/>
    <property type="match status" value="1"/>
</dbReference>
<dbReference type="NCBIfam" id="TIGR00218">
    <property type="entry name" value="manA"/>
    <property type="match status" value="1"/>
</dbReference>
<dbReference type="AlphaFoldDB" id="A0A0R1U977"/>
<dbReference type="EC" id="5.3.1.8" evidence="3 7"/>
<comment type="caution">
    <text evidence="12">The sequence shown here is derived from an EMBL/GenBank/DDBJ whole genome shotgun (WGS) entry which is preliminary data.</text>
</comment>
<dbReference type="PIRSF" id="PIRSF036894">
    <property type="entry name" value="PMI_Firm_short"/>
    <property type="match status" value="1"/>
</dbReference>
<feature type="binding site" evidence="8">
    <location>
        <position position="115"/>
    </location>
    <ligand>
        <name>Zn(2+)</name>
        <dbReference type="ChEBI" id="CHEBI:29105"/>
    </ligand>
</feature>
<dbReference type="GO" id="GO:0008270">
    <property type="term" value="F:zinc ion binding"/>
    <property type="evidence" value="ECO:0007669"/>
    <property type="project" value="UniProtKB-UniRule"/>
</dbReference>
<dbReference type="InterPro" id="IPR014628">
    <property type="entry name" value="Man6P_isomerase_Firm_short"/>
</dbReference>
<dbReference type="InterPro" id="IPR046457">
    <property type="entry name" value="PMI_typeI_cat"/>
</dbReference>
<feature type="domain" description="Mannose-6-phosphate isomerase cupin" evidence="11">
    <location>
        <begin position="246"/>
        <end position="318"/>
    </location>
</feature>
<evidence type="ECO:0000256" key="2">
    <source>
        <dbReference type="ARBA" id="ARBA00010772"/>
    </source>
</evidence>
<feature type="active site" evidence="9">
    <location>
        <position position="192"/>
    </location>
</feature>
<comment type="cofactor">
    <cofactor evidence="8">
        <name>Zn(2+)</name>
        <dbReference type="ChEBI" id="CHEBI:29105"/>
    </cofactor>
    <text evidence="8">Binds 1 zinc ion per subunit.</text>
</comment>
<dbReference type="InterPro" id="IPR001250">
    <property type="entry name" value="Man6P_Isoase-1"/>
</dbReference>
<evidence type="ECO:0000256" key="6">
    <source>
        <dbReference type="ARBA" id="ARBA00023235"/>
    </source>
</evidence>
<comment type="similarity">
    <text evidence="2 7">Belongs to the mannose-6-phosphate isomerase type 1 family.</text>
</comment>
<dbReference type="GO" id="GO:0005975">
    <property type="term" value="P:carbohydrate metabolic process"/>
    <property type="evidence" value="ECO:0007669"/>
    <property type="project" value="UniProtKB-UniRule"/>
</dbReference>
<evidence type="ECO:0000256" key="5">
    <source>
        <dbReference type="ARBA" id="ARBA00022833"/>
    </source>
</evidence>
<evidence type="ECO:0000256" key="8">
    <source>
        <dbReference type="PIRSR" id="PIRSR036894-1"/>
    </source>
</evidence>
<evidence type="ECO:0000313" key="13">
    <source>
        <dbReference type="Proteomes" id="UP000050816"/>
    </source>
</evidence>
<evidence type="ECO:0000259" key="10">
    <source>
        <dbReference type="Pfam" id="PF20511"/>
    </source>
</evidence>
<evidence type="ECO:0000256" key="7">
    <source>
        <dbReference type="PIRNR" id="PIRNR036894"/>
    </source>
</evidence>
<accession>A0A0R1U977</accession>
<feature type="domain" description="Phosphomannose isomerase type I catalytic" evidence="10">
    <location>
        <begin position="7"/>
        <end position="110"/>
    </location>
</feature>
<dbReference type="Proteomes" id="UP000050816">
    <property type="component" value="Unassembled WGS sequence"/>
</dbReference>
<dbReference type="Gene3D" id="2.60.120.10">
    <property type="entry name" value="Jelly Rolls"/>
    <property type="match status" value="2"/>
</dbReference>
<proteinExistence type="inferred from homology"/>
<sequence length="324" mass="35344">MTQAPLFLKPVFHEKIWGGRHLASDFGYQIPAGPIGECWAISGHPHGVSIVANGEFAGQDLATLYQSQPALFNYPQGDRFPLLTKILDANAKLSVQVHPGDEYARTHEGELGKTECWYVLKAQPNAYLIYGHQAKSRAELAELIDTGQWGQLLGKLPVKTGDFVYVPSGTIHALTEGIEVLETQQSSDVTYRLYDYDRKGPDGKLRELHLAPAKAVITVPFVAPQLHQTTQTVGASTVTTLVAPPTSPYFTVQKVVVNGELPQQMGSQAFVLASVIAGHGELVVAGQTYPLVKGQHFILPHPVTDWTFRGQLTLITSVPAPDKY</sequence>
<organism evidence="12 13">
    <name type="scientific">Limosilactobacillus ingluviei DSM 15946</name>
    <dbReference type="NCBI Taxonomy" id="1423760"/>
    <lineage>
        <taxon>Bacteria</taxon>
        <taxon>Bacillati</taxon>
        <taxon>Bacillota</taxon>
        <taxon>Bacilli</taxon>
        <taxon>Lactobacillales</taxon>
        <taxon>Lactobacillaceae</taxon>
        <taxon>Limosilactobacillus</taxon>
    </lineage>
</organism>
<evidence type="ECO:0000256" key="4">
    <source>
        <dbReference type="ARBA" id="ARBA00022723"/>
    </source>
</evidence>
<keyword evidence="6 7" id="KW-0413">Isomerase</keyword>
<dbReference type="InterPro" id="IPR051804">
    <property type="entry name" value="Carb_Metab_Reg_Kinase/Isom"/>
</dbReference>
<gene>
    <name evidence="12" type="ORF">FC43_GL001475</name>
</gene>
<dbReference type="InterPro" id="IPR014710">
    <property type="entry name" value="RmlC-like_jellyroll"/>
</dbReference>
<dbReference type="CDD" id="cd07010">
    <property type="entry name" value="cupin_PMI_type_I_N_bac"/>
    <property type="match status" value="1"/>
</dbReference>
<reference evidence="12 13" key="1">
    <citation type="journal article" date="2015" name="Genome Announc.">
        <title>Expanding the biotechnology potential of lactobacilli through comparative genomics of 213 strains and associated genera.</title>
        <authorList>
            <person name="Sun Z."/>
            <person name="Harris H.M."/>
            <person name="McCann A."/>
            <person name="Guo C."/>
            <person name="Argimon S."/>
            <person name="Zhang W."/>
            <person name="Yang X."/>
            <person name="Jeffery I.B."/>
            <person name="Cooney J.C."/>
            <person name="Kagawa T.F."/>
            <person name="Liu W."/>
            <person name="Song Y."/>
            <person name="Salvetti E."/>
            <person name="Wrobel A."/>
            <person name="Rasinkangas P."/>
            <person name="Parkhill J."/>
            <person name="Rea M.C."/>
            <person name="O'Sullivan O."/>
            <person name="Ritari J."/>
            <person name="Douillard F.P."/>
            <person name="Paul Ross R."/>
            <person name="Yang R."/>
            <person name="Briner A.E."/>
            <person name="Felis G.E."/>
            <person name="de Vos W.M."/>
            <person name="Barrangou R."/>
            <person name="Klaenhammer T.R."/>
            <person name="Caufield P.W."/>
            <person name="Cui Y."/>
            <person name="Zhang H."/>
            <person name="O'Toole P.W."/>
        </authorList>
    </citation>
    <scope>NUCLEOTIDE SEQUENCE [LARGE SCALE GENOMIC DNA]</scope>
    <source>
        <strain evidence="12 13">DSM 15946</strain>
    </source>
</reference>
<keyword evidence="5 7" id="KW-0862">Zinc</keyword>
<protein>
    <recommendedName>
        <fullName evidence="3 7">Mannose-6-phosphate isomerase</fullName>
        <ecNumber evidence="3 7">5.3.1.8</ecNumber>
    </recommendedName>
</protein>
<dbReference type="InterPro" id="IPR049071">
    <property type="entry name" value="MPI_cupin_dom"/>
</dbReference>
<dbReference type="GO" id="GO:0004476">
    <property type="term" value="F:mannose-6-phosphate isomerase activity"/>
    <property type="evidence" value="ECO:0007669"/>
    <property type="project" value="UniProtKB-UniRule"/>
</dbReference>
<dbReference type="PATRIC" id="fig|1423760.3.peg.1546"/>
<evidence type="ECO:0000256" key="3">
    <source>
        <dbReference type="ARBA" id="ARBA00011956"/>
    </source>
</evidence>
<evidence type="ECO:0000256" key="9">
    <source>
        <dbReference type="PIRSR" id="PIRSR036894-2"/>
    </source>
</evidence>
<name>A0A0R1U977_9LACO</name>
<dbReference type="Pfam" id="PF21621">
    <property type="entry name" value="MPI_cupin_dom"/>
    <property type="match status" value="1"/>
</dbReference>
<dbReference type="SUPFAM" id="SSF51182">
    <property type="entry name" value="RmlC-like cupins"/>
    <property type="match status" value="1"/>
</dbReference>
<dbReference type="PANTHER" id="PTHR42742:SF3">
    <property type="entry name" value="FRUCTOKINASE"/>
    <property type="match status" value="1"/>
</dbReference>
<evidence type="ECO:0000256" key="1">
    <source>
        <dbReference type="ARBA" id="ARBA00000757"/>
    </source>
</evidence>
<comment type="catalytic activity">
    <reaction evidence="1 7">
        <text>D-mannose 6-phosphate = D-fructose 6-phosphate</text>
        <dbReference type="Rhea" id="RHEA:12356"/>
        <dbReference type="ChEBI" id="CHEBI:58735"/>
        <dbReference type="ChEBI" id="CHEBI:61527"/>
        <dbReference type="EC" id="5.3.1.8"/>
    </reaction>
</comment>
<dbReference type="EMBL" id="AZFK01000040">
    <property type="protein sequence ID" value="KRL89885.1"/>
    <property type="molecule type" value="Genomic_DNA"/>
</dbReference>